<evidence type="ECO:0000313" key="2">
    <source>
        <dbReference type="Proteomes" id="UP000299102"/>
    </source>
</evidence>
<dbReference type="EMBL" id="BGZK01001448">
    <property type="protein sequence ID" value="GBP80152.1"/>
    <property type="molecule type" value="Genomic_DNA"/>
</dbReference>
<name>A0A4C1YYX8_EUMVA</name>
<protein>
    <submittedName>
        <fullName evidence="1">Uncharacterized protein</fullName>
    </submittedName>
</protein>
<organism evidence="1 2">
    <name type="scientific">Eumeta variegata</name>
    <name type="common">Bagworm moth</name>
    <name type="synonym">Eumeta japonica</name>
    <dbReference type="NCBI Taxonomy" id="151549"/>
    <lineage>
        <taxon>Eukaryota</taxon>
        <taxon>Metazoa</taxon>
        <taxon>Ecdysozoa</taxon>
        <taxon>Arthropoda</taxon>
        <taxon>Hexapoda</taxon>
        <taxon>Insecta</taxon>
        <taxon>Pterygota</taxon>
        <taxon>Neoptera</taxon>
        <taxon>Endopterygota</taxon>
        <taxon>Lepidoptera</taxon>
        <taxon>Glossata</taxon>
        <taxon>Ditrysia</taxon>
        <taxon>Tineoidea</taxon>
        <taxon>Psychidae</taxon>
        <taxon>Oiketicinae</taxon>
        <taxon>Eumeta</taxon>
    </lineage>
</organism>
<evidence type="ECO:0000313" key="1">
    <source>
        <dbReference type="EMBL" id="GBP80152.1"/>
    </source>
</evidence>
<gene>
    <name evidence="1" type="ORF">EVAR_54433_1</name>
</gene>
<dbReference type="Proteomes" id="UP000299102">
    <property type="component" value="Unassembled WGS sequence"/>
</dbReference>
<keyword evidence="2" id="KW-1185">Reference proteome</keyword>
<comment type="caution">
    <text evidence="1">The sequence shown here is derived from an EMBL/GenBank/DDBJ whole genome shotgun (WGS) entry which is preliminary data.</text>
</comment>
<proteinExistence type="predicted"/>
<sequence length="109" mass="12195">MGRPTKRAAHRLHPYCKPLRSSIDHHIRLRQSLDHNDVTKGYPTSPTAQSRNIVSKTHWNGLRLASASGSIPGRRMNSLILSIDRVVIPMLNADAANFSYSVTQSRSCF</sequence>
<reference evidence="1 2" key="1">
    <citation type="journal article" date="2019" name="Commun. Biol.">
        <title>The bagworm genome reveals a unique fibroin gene that provides high tensile strength.</title>
        <authorList>
            <person name="Kono N."/>
            <person name="Nakamura H."/>
            <person name="Ohtoshi R."/>
            <person name="Tomita M."/>
            <person name="Numata K."/>
            <person name="Arakawa K."/>
        </authorList>
    </citation>
    <scope>NUCLEOTIDE SEQUENCE [LARGE SCALE GENOMIC DNA]</scope>
</reference>
<accession>A0A4C1YYX8</accession>
<dbReference type="AlphaFoldDB" id="A0A4C1YYX8"/>